<sequence length="572" mass="64748">MDEKNVAQAEETSSAIEAPPTRYSSAIEALLKRRLSYSGPTGNRDRHRSRESSQRSRSYERYSSGDRRNSSSDYGSNIGQQQPLDHETELNVDILQVFEDRLVVLIKKRVLAPAIHKDIAVRWEEIVKKSLPAEERKALLKKYSPRINCTFINPPRLNLEVKATVNSIISKRDDRVSEKQEKIGAALAGIGKALTFILKSDCDGKIAQLESLNNAARLLTDLQRDETEIRRSLILKNIKASFRDTLKDTTPDECQIEVQKTSVLALQGGERRRAETESDPQVIHPLLQHAPEAGPGERNEKEQINVSIPAGRLSFFKHQWEQLTADKTILSWVLGYKIPFTTRKSSAEAIKTDFQNNVPDVVTVHWDGKLLPGLNVRSSKEERLTIIASFDDREQLLAVPKLGSSSGKHQAKAASIALYDWNLNDKVQIMCCDTSSNTGRFNGACALLEQTLGRELLLFACRHHVYELVLKTVFETKIKQITSSPDIPIFKKFRDNWKNIDSNDIELCLDFVKEHVTETNITSLLMFYKAELDKAFIRDDYRELVELCVVFLGGDSEKKIQIKPPGPMHQAR</sequence>
<keyword evidence="3" id="KW-1185">Reference proteome</keyword>
<dbReference type="PANTHER" id="PTHR34239:SF2">
    <property type="entry name" value="TRANSPOSABLE ELEMENT P TRANSPOSASE_THAP9 CONSERVED DOMAIN-CONTAINING PROTEIN"/>
    <property type="match status" value="1"/>
</dbReference>
<evidence type="ECO:0008006" key="4">
    <source>
        <dbReference type="Google" id="ProtNLM"/>
    </source>
</evidence>
<reference evidence="2" key="1">
    <citation type="submission" date="2021-08" db="EMBL/GenBank/DDBJ databases">
        <authorList>
            <person name="Misof B."/>
            <person name="Oliver O."/>
            <person name="Podsiadlowski L."/>
            <person name="Donath A."/>
            <person name="Peters R."/>
            <person name="Mayer C."/>
            <person name="Rust J."/>
            <person name="Gunkel S."/>
            <person name="Lesny P."/>
            <person name="Martin S."/>
            <person name="Oeyen J.P."/>
            <person name="Petersen M."/>
            <person name="Panagiotis P."/>
            <person name="Wilbrandt J."/>
            <person name="Tanja T."/>
        </authorList>
    </citation>
    <scope>NUCLEOTIDE SEQUENCE</scope>
    <source>
        <strain evidence="2">GBR_01_08_01A</strain>
        <tissue evidence="2">Thorax + abdomen</tissue>
    </source>
</reference>
<comment type="caution">
    <text evidence="2">The sequence shown here is derived from an EMBL/GenBank/DDBJ whole genome shotgun (WGS) entry which is preliminary data.</text>
</comment>
<organism evidence="2 3">
    <name type="scientific">Odynerus spinipes</name>
    <dbReference type="NCBI Taxonomy" id="1348599"/>
    <lineage>
        <taxon>Eukaryota</taxon>
        <taxon>Metazoa</taxon>
        <taxon>Ecdysozoa</taxon>
        <taxon>Arthropoda</taxon>
        <taxon>Hexapoda</taxon>
        <taxon>Insecta</taxon>
        <taxon>Pterygota</taxon>
        <taxon>Neoptera</taxon>
        <taxon>Endopterygota</taxon>
        <taxon>Hymenoptera</taxon>
        <taxon>Apocrita</taxon>
        <taxon>Aculeata</taxon>
        <taxon>Vespoidea</taxon>
        <taxon>Vespidae</taxon>
        <taxon>Eumeninae</taxon>
        <taxon>Odynerus</taxon>
    </lineage>
</organism>
<gene>
    <name evidence="2" type="ORF">KPH14_011858</name>
</gene>
<accession>A0AAD9REN5</accession>
<dbReference type="AlphaFoldDB" id="A0AAD9REN5"/>
<feature type="compositionally biased region" description="Basic and acidic residues" evidence="1">
    <location>
        <begin position="48"/>
        <end position="70"/>
    </location>
</feature>
<reference evidence="2" key="2">
    <citation type="journal article" date="2023" name="Commun. Biol.">
        <title>Intrasexual cuticular hydrocarbon dimorphism in a wasp sheds light on hydrocarbon biosynthesis genes in Hymenoptera.</title>
        <authorList>
            <person name="Moris V.C."/>
            <person name="Podsiadlowski L."/>
            <person name="Martin S."/>
            <person name="Oeyen J.P."/>
            <person name="Donath A."/>
            <person name="Petersen M."/>
            <person name="Wilbrandt J."/>
            <person name="Misof B."/>
            <person name="Liedtke D."/>
            <person name="Thamm M."/>
            <person name="Scheiner R."/>
            <person name="Schmitt T."/>
            <person name="Niehuis O."/>
        </authorList>
    </citation>
    <scope>NUCLEOTIDE SEQUENCE</scope>
    <source>
        <strain evidence="2">GBR_01_08_01A</strain>
    </source>
</reference>
<feature type="region of interest" description="Disordered" evidence="1">
    <location>
        <begin position="1"/>
        <end position="21"/>
    </location>
</feature>
<protein>
    <recommendedName>
        <fullName evidence="4">Cc8K15.2-like protein</fullName>
    </recommendedName>
</protein>
<feature type="region of interest" description="Disordered" evidence="1">
    <location>
        <begin position="34"/>
        <end position="83"/>
    </location>
</feature>
<proteinExistence type="predicted"/>
<evidence type="ECO:0000256" key="1">
    <source>
        <dbReference type="SAM" id="MobiDB-lite"/>
    </source>
</evidence>
<dbReference type="PANTHER" id="PTHR34239">
    <property type="entry name" value="APPLE DOMAIN-CONTAINING PROTEIN"/>
    <property type="match status" value="1"/>
</dbReference>
<name>A0AAD9REN5_9HYME</name>
<evidence type="ECO:0000313" key="2">
    <source>
        <dbReference type="EMBL" id="KAK2577913.1"/>
    </source>
</evidence>
<feature type="compositionally biased region" description="Polar residues" evidence="1">
    <location>
        <begin position="71"/>
        <end position="83"/>
    </location>
</feature>
<dbReference type="Proteomes" id="UP001258017">
    <property type="component" value="Unassembled WGS sequence"/>
</dbReference>
<dbReference type="EMBL" id="JAIFRP010000831">
    <property type="protein sequence ID" value="KAK2577913.1"/>
    <property type="molecule type" value="Genomic_DNA"/>
</dbReference>
<evidence type="ECO:0000313" key="3">
    <source>
        <dbReference type="Proteomes" id="UP001258017"/>
    </source>
</evidence>